<evidence type="ECO:0000313" key="2">
    <source>
        <dbReference type="EMBL" id="KAK0045154.1"/>
    </source>
</evidence>
<dbReference type="Proteomes" id="UP001233172">
    <property type="component" value="Unassembled WGS sequence"/>
</dbReference>
<accession>A0AAD8F048</accession>
<reference evidence="2" key="1">
    <citation type="journal article" date="2023" name="PLoS Negl. Trop. Dis.">
        <title>A genome sequence for Biomphalaria pfeifferi, the major vector snail for the human-infecting parasite Schistosoma mansoni.</title>
        <authorList>
            <person name="Bu L."/>
            <person name="Lu L."/>
            <person name="Laidemitt M.R."/>
            <person name="Zhang S.M."/>
            <person name="Mutuku M."/>
            <person name="Mkoji G."/>
            <person name="Steinauer M."/>
            <person name="Loker E.S."/>
        </authorList>
    </citation>
    <scope>NUCLEOTIDE SEQUENCE</scope>
    <source>
        <strain evidence="2">KasaAsao</strain>
    </source>
</reference>
<reference evidence="2" key="2">
    <citation type="submission" date="2023-04" db="EMBL/GenBank/DDBJ databases">
        <authorList>
            <person name="Bu L."/>
            <person name="Lu L."/>
            <person name="Laidemitt M.R."/>
            <person name="Zhang S.M."/>
            <person name="Mutuku M."/>
            <person name="Mkoji G."/>
            <person name="Steinauer M."/>
            <person name="Loker E.S."/>
        </authorList>
    </citation>
    <scope>NUCLEOTIDE SEQUENCE</scope>
    <source>
        <strain evidence="2">KasaAsao</strain>
        <tissue evidence="2">Whole Snail</tissue>
    </source>
</reference>
<feature type="non-terminal residue" evidence="2">
    <location>
        <position position="1"/>
    </location>
</feature>
<feature type="transmembrane region" description="Helical" evidence="1">
    <location>
        <begin position="33"/>
        <end position="52"/>
    </location>
</feature>
<evidence type="ECO:0000313" key="3">
    <source>
        <dbReference type="Proteomes" id="UP001233172"/>
    </source>
</evidence>
<dbReference type="Gene3D" id="1.20.1070.10">
    <property type="entry name" value="Rhodopsin 7-helix transmembrane proteins"/>
    <property type="match status" value="1"/>
</dbReference>
<dbReference type="EMBL" id="JASAOG010000185">
    <property type="protein sequence ID" value="KAK0045154.1"/>
    <property type="molecule type" value="Genomic_DNA"/>
</dbReference>
<sequence>AKKNVYFLMYLPIRHRMVCDPLRHQLTVKQAKVASCILATAAFIITIPYGIIHGTQTIKTPNPQISAGHFCEVEDLYV</sequence>
<proteinExistence type="predicted"/>
<keyword evidence="1" id="KW-0472">Membrane</keyword>
<keyword evidence="3" id="KW-1185">Reference proteome</keyword>
<name>A0AAD8F048_BIOPF</name>
<keyword evidence="1" id="KW-1133">Transmembrane helix</keyword>
<organism evidence="2 3">
    <name type="scientific">Biomphalaria pfeifferi</name>
    <name type="common">Bloodfluke planorb</name>
    <name type="synonym">Freshwater snail</name>
    <dbReference type="NCBI Taxonomy" id="112525"/>
    <lineage>
        <taxon>Eukaryota</taxon>
        <taxon>Metazoa</taxon>
        <taxon>Spiralia</taxon>
        <taxon>Lophotrochozoa</taxon>
        <taxon>Mollusca</taxon>
        <taxon>Gastropoda</taxon>
        <taxon>Heterobranchia</taxon>
        <taxon>Euthyneura</taxon>
        <taxon>Panpulmonata</taxon>
        <taxon>Hygrophila</taxon>
        <taxon>Lymnaeoidea</taxon>
        <taxon>Planorbidae</taxon>
        <taxon>Biomphalaria</taxon>
    </lineage>
</organism>
<comment type="caution">
    <text evidence="2">The sequence shown here is derived from an EMBL/GenBank/DDBJ whole genome shotgun (WGS) entry which is preliminary data.</text>
</comment>
<keyword evidence="2" id="KW-0675">Receptor</keyword>
<dbReference type="AlphaFoldDB" id="A0AAD8F048"/>
<gene>
    <name evidence="2" type="ORF">Bpfe_025426</name>
</gene>
<keyword evidence="1" id="KW-0812">Transmembrane</keyword>
<evidence type="ECO:0000256" key="1">
    <source>
        <dbReference type="SAM" id="Phobius"/>
    </source>
</evidence>
<protein>
    <submittedName>
        <fullName evidence="2">D(2) dopamine receptor-like isoform X1</fullName>
    </submittedName>
</protein>